<sequence length="226" mass="22689">MFRPARPEATVRGVAVGAVSFAASLTAHAVAMRTSSMPGHAMPAGATPHHVMPSGSMPQHVMPDGSVMSGSTMGHDMGGHAMHSMPSMDMTAMPGAPSVPLSALLLLAAVCAVLGAVAARPRTAGPRGVAALLLLGQGAGHLALGVTMGHLAMSPVMAVAHVGAAIVAGAVIAGAEHALRVALATLTPLTPTWRTRARPVVAPVWTFRAVPLPVLARHGALRAPPC</sequence>
<proteinExistence type="predicted"/>
<keyword evidence="2" id="KW-0732">Signal</keyword>
<evidence type="ECO:0000256" key="2">
    <source>
        <dbReference type="SAM" id="SignalP"/>
    </source>
</evidence>
<dbReference type="OrthoDB" id="4773842at2"/>
<evidence type="ECO:0000313" key="4">
    <source>
        <dbReference type="Proteomes" id="UP000319375"/>
    </source>
</evidence>
<dbReference type="Proteomes" id="UP000319375">
    <property type="component" value="Unassembled WGS sequence"/>
</dbReference>
<accession>A0A5C5S543</accession>
<name>A0A5C5S543_9ACTN</name>
<dbReference type="RefSeq" id="WP_146484991.1">
    <property type="nucleotide sequence ID" value="NZ_VIGX01000001.1"/>
</dbReference>
<dbReference type="AlphaFoldDB" id="A0A5C5S543"/>
<feature type="signal peptide" evidence="2">
    <location>
        <begin position="1"/>
        <end position="29"/>
    </location>
</feature>
<dbReference type="EMBL" id="VIGX01000001">
    <property type="protein sequence ID" value="TWS30349.1"/>
    <property type="molecule type" value="Genomic_DNA"/>
</dbReference>
<feature type="transmembrane region" description="Helical" evidence="1">
    <location>
        <begin position="158"/>
        <end position="179"/>
    </location>
</feature>
<keyword evidence="1" id="KW-0472">Membrane</keyword>
<feature type="transmembrane region" description="Helical" evidence="1">
    <location>
        <begin position="131"/>
        <end position="152"/>
    </location>
</feature>
<gene>
    <name evidence="3" type="ORF">FK530_00220</name>
</gene>
<protein>
    <submittedName>
        <fullName evidence="3">Uncharacterized protein</fullName>
    </submittedName>
</protein>
<evidence type="ECO:0000313" key="3">
    <source>
        <dbReference type="EMBL" id="TWS30349.1"/>
    </source>
</evidence>
<keyword evidence="1" id="KW-0812">Transmembrane</keyword>
<keyword evidence="4" id="KW-1185">Reference proteome</keyword>
<feature type="chain" id="PRO_5039312886" evidence="2">
    <location>
        <begin position="30"/>
        <end position="226"/>
    </location>
</feature>
<reference evidence="3 4" key="1">
    <citation type="submission" date="2019-06" db="EMBL/GenBank/DDBJ databases">
        <title>Tsukamurella conjunctivitidis sp. nov., Tsukamurella assacharolytica sp. nov. and Tsukamurella sputae sp. nov. isolated from patients with conjunctivitis, bacteraemia (lymphoma) and respiratory infection (sputum) in Hong Kong.</title>
        <authorList>
            <person name="Teng J.L.L."/>
            <person name="Lee H.H."/>
            <person name="Fong J.Y.H."/>
            <person name="Fok K.M.N."/>
            <person name="Lau S.K.P."/>
            <person name="Woo P.C.Y."/>
        </authorList>
    </citation>
    <scope>NUCLEOTIDE SEQUENCE [LARGE SCALE GENOMIC DNA]</scope>
    <source>
        <strain evidence="3 4">HKU72</strain>
    </source>
</reference>
<feature type="transmembrane region" description="Helical" evidence="1">
    <location>
        <begin position="99"/>
        <end position="119"/>
    </location>
</feature>
<keyword evidence="1" id="KW-1133">Transmembrane helix</keyword>
<evidence type="ECO:0000256" key="1">
    <source>
        <dbReference type="SAM" id="Phobius"/>
    </source>
</evidence>
<comment type="caution">
    <text evidence="3">The sequence shown here is derived from an EMBL/GenBank/DDBJ whole genome shotgun (WGS) entry which is preliminary data.</text>
</comment>
<organism evidence="3 4">
    <name type="scientific">Tsukamurella conjunctivitidis</name>
    <dbReference type="NCBI Taxonomy" id="2592068"/>
    <lineage>
        <taxon>Bacteria</taxon>
        <taxon>Bacillati</taxon>
        <taxon>Actinomycetota</taxon>
        <taxon>Actinomycetes</taxon>
        <taxon>Mycobacteriales</taxon>
        <taxon>Tsukamurellaceae</taxon>
        <taxon>Tsukamurella</taxon>
    </lineage>
</organism>